<dbReference type="STRING" id="1408163.A0A0F4YUT5"/>
<evidence type="ECO:0000256" key="6">
    <source>
        <dbReference type="ARBA" id="ARBA00023180"/>
    </source>
</evidence>
<evidence type="ECO:0000259" key="12">
    <source>
        <dbReference type="PROSITE" id="PS51910"/>
    </source>
</evidence>
<evidence type="ECO:0000313" key="14">
    <source>
        <dbReference type="Proteomes" id="UP000053958"/>
    </source>
</evidence>
<dbReference type="GeneID" id="25316318"/>
<gene>
    <name evidence="13" type="ORF">T310_3969</name>
</gene>
<dbReference type="Gene3D" id="3.20.20.80">
    <property type="entry name" value="Glycosidases"/>
    <property type="match status" value="1"/>
</dbReference>
<dbReference type="EC" id="3.2.1.14" evidence="3"/>
<evidence type="ECO:0000256" key="11">
    <source>
        <dbReference type="SAM" id="SignalP"/>
    </source>
</evidence>
<dbReference type="GO" id="GO:0008843">
    <property type="term" value="F:endochitinase activity"/>
    <property type="evidence" value="ECO:0007669"/>
    <property type="project" value="UniProtKB-EC"/>
</dbReference>
<sequence length="433" mass="47648">MQLKLALLLGLSWLANAAFIPYTNDRFRLHSRSNSSSTGFRSVAYFVDWAIYARNFNPQNLTTETLTHVLYAFANVDQNTGEVSLADTYADIQKHYPTDSWNEQGNNVYGCVKQLFLLKKKQRNLKTLLSIGGYTYSPKFSTFTTTESGRQTFASTAVQMVQNLGFDGIDIDWEYPNNATEADNMVALLKDVREALDNYSAKYANGTHLLLSVASPAGPSNYQPMHLAEMDQYLDFWNLMAYDYTGSWSTVAGHMANVFPSTSNPASTPFNTDQAVSYYTSNGVAPSKINLGIPLYGRSFLQTDGPGTAYNGVGPGEWEGGPGVWDYKALPQAGATVYELDQPIASYSYDPNQKIMISYDTPNVVAWKGDYIQQKGIGGGMYWESSGDKSGNESLIATLVNRVGGTAVLDQSPNLLSYPASIYDNLRAGFPSN</sequence>
<keyword evidence="9" id="KW-0624">Polysaccharide degradation</keyword>
<dbReference type="SUPFAM" id="SSF54556">
    <property type="entry name" value="Chitinase insertion domain"/>
    <property type="match status" value="1"/>
</dbReference>
<organism evidence="13 14">
    <name type="scientific">Rasamsonia emersonii (strain ATCC 16479 / CBS 393.64 / IMI 116815)</name>
    <dbReference type="NCBI Taxonomy" id="1408163"/>
    <lineage>
        <taxon>Eukaryota</taxon>
        <taxon>Fungi</taxon>
        <taxon>Dikarya</taxon>
        <taxon>Ascomycota</taxon>
        <taxon>Pezizomycotina</taxon>
        <taxon>Eurotiomycetes</taxon>
        <taxon>Eurotiomycetidae</taxon>
        <taxon>Eurotiales</taxon>
        <taxon>Trichocomaceae</taxon>
        <taxon>Rasamsonia</taxon>
    </lineage>
</organism>
<dbReference type="InterPro" id="IPR050314">
    <property type="entry name" value="Glycosyl_Hydrlase_18"/>
</dbReference>
<dbReference type="InterPro" id="IPR017853">
    <property type="entry name" value="GH"/>
</dbReference>
<evidence type="ECO:0000256" key="8">
    <source>
        <dbReference type="ARBA" id="ARBA00023295"/>
    </source>
</evidence>
<dbReference type="PROSITE" id="PS01095">
    <property type="entry name" value="GH18_1"/>
    <property type="match status" value="1"/>
</dbReference>
<keyword evidence="7" id="KW-0119">Carbohydrate metabolism</keyword>
<dbReference type="EMBL" id="LASV01000161">
    <property type="protein sequence ID" value="KKA21994.1"/>
    <property type="molecule type" value="Genomic_DNA"/>
</dbReference>
<protein>
    <recommendedName>
        <fullName evidence="3">chitinase</fullName>
        <ecNumber evidence="3">3.2.1.14</ecNumber>
    </recommendedName>
</protein>
<name>A0A0F4YUT5_RASE3</name>
<dbReference type="PANTHER" id="PTHR11177">
    <property type="entry name" value="CHITINASE"/>
    <property type="match status" value="1"/>
</dbReference>
<proteinExistence type="inferred from homology"/>
<dbReference type="PROSITE" id="PS51910">
    <property type="entry name" value="GH18_2"/>
    <property type="match status" value="1"/>
</dbReference>
<keyword evidence="11" id="KW-0732">Signal</keyword>
<comment type="similarity">
    <text evidence="2">Belongs to the glycosyl hydrolase 18 family. Chitinase class V subfamily.</text>
</comment>
<dbReference type="Pfam" id="PF00704">
    <property type="entry name" value="Glyco_hydro_18"/>
    <property type="match status" value="1"/>
</dbReference>
<keyword evidence="5" id="KW-0146">Chitin degradation</keyword>
<dbReference type="PANTHER" id="PTHR11177:SF317">
    <property type="entry name" value="CHITINASE 12-RELATED"/>
    <property type="match status" value="1"/>
</dbReference>
<evidence type="ECO:0000256" key="1">
    <source>
        <dbReference type="ARBA" id="ARBA00000822"/>
    </source>
</evidence>
<dbReference type="SUPFAM" id="SSF51445">
    <property type="entry name" value="(Trans)glycosidases"/>
    <property type="match status" value="1"/>
</dbReference>
<dbReference type="Proteomes" id="UP000053958">
    <property type="component" value="Unassembled WGS sequence"/>
</dbReference>
<dbReference type="GO" id="GO:0000272">
    <property type="term" value="P:polysaccharide catabolic process"/>
    <property type="evidence" value="ECO:0007669"/>
    <property type="project" value="UniProtKB-KW"/>
</dbReference>
<evidence type="ECO:0000256" key="2">
    <source>
        <dbReference type="ARBA" id="ARBA00008682"/>
    </source>
</evidence>
<keyword evidence="8 10" id="KW-0326">Glycosidase</keyword>
<keyword evidence="4 10" id="KW-0378">Hydrolase</keyword>
<evidence type="ECO:0000256" key="10">
    <source>
        <dbReference type="RuleBase" id="RU000489"/>
    </source>
</evidence>
<dbReference type="FunFam" id="3.20.20.80:FF:000095">
    <property type="entry name" value="Endochitinase B1"/>
    <property type="match status" value="1"/>
</dbReference>
<comment type="caution">
    <text evidence="13">The sequence shown here is derived from an EMBL/GenBank/DDBJ whole genome shotgun (WGS) entry which is preliminary data.</text>
</comment>
<dbReference type="OrthoDB" id="76388at2759"/>
<evidence type="ECO:0000256" key="7">
    <source>
        <dbReference type="ARBA" id="ARBA00023277"/>
    </source>
</evidence>
<evidence type="ECO:0000256" key="5">
    <source>
        <dbReference type="ARBA" id="ARBA00023024"/>
    </source>
</evidence>
<keyword evidence="14" id="KW-1185">Reference proteome</keyword>
<dbReference type="GO" id="GO:0005576">
    <property type="term" value="C:extracellular region"/>
    <property type="evidence" value="ECO:0007669"/>
    <property type="project" value="TreeGrafter"/>
</dbReference>
<dbReference type="SMART" id="SM00636">
    <property type="entry name" value="Glyco_18"/>
    <property type="match status" value="1"/>
</dbReference>
<feature type="domain" description="GH18" evidence="12">
    <location>
        <begin position="40"/>
        <end position="406"/>
    </location>
</feature>
<comment type="catalytic activity">
    <reaction evidence="1">
        <text>Random endo-hydrolysis of N-acetyl-beta-D-glucosaminide (1-&gt;4)-beta-linkages in chitin and chitodextrins.</text>
        <dbReference type="EC" id="3.2.1.14"/>
    </reaction>
</comment>
<dbReference type="FunFam" id="3.10.50.10:FF:000005">
    <property type="entry name" value="Endochitinase B1"/>
    <property type="match status" value="1"/>
</dbReference>
<evidence type="ECO:0000256" key="4">
    <source>
        <dbReference type="ARBA" id="ARBA00022801"/>
    </source>
</evidence>
<dbReference type="InterPro" id="IPR029070">
    <property type="entry name" value="Chitinase_insertion_sf"/>
</dbReference>
<accession>A0A0F4YUT5</accession>
<dbReference type="CDD" id="cd06548">
    <property type="entry name" value="GH18_chitinase"/>
    <property type="match status" value="1"/>
</dbReference>
<dbReference type="InterPro" id="IPR001579">
    <property type="entry name" value="Glyco_hydro_18_chit_AS"/>
</dbReference>
<dbReference type="GO" id="GO:0008061">
    <property type="term" value="F:chitin binding"/>
    <property type="evidence" value="ECO:0007669"/>
    <property type="project" value="InterPro"/>
</dbReference>
<dbReference type="RefSeq" id="XP_013328606.1">
    <property type="nucleotide sequence ID" value="XM_013473152.1"/>
</dbReference>
<reference evidence="13 14" key="1">
    <citation type="submission" date="2015-04" db="EMBL/GenBank/DDBJ databases">
        <authorList>
            <person name="Heijne W.H."/>
            <person name="Fedorova N.D."/>
            <person name="Nierman W.C."/>
            <person name="Vollebregt A.W."/>
            <person name="Zhao Z."/>
            <person name="Wu L."/>
            <person name="Kumar M."/>
            <person name="Stam H."/>
            <person name="van den Berg M.A."/>
            <person name="Pel H.J."/>
        </authorList>
    </citation>
    <scope>NUCLEOTIDE SEQUENCE [LARGE SCALE GENOMIC DNA]</scope>
    <source>
        <strain evidence="13 14">CBS 393.64</strain>
    </source>
</reference>
<dbReference type="Gene3D" id="3.10.50.10">
    <property type="match status" value="1"/>
</dbReference>
<feature type="chain" id="PRO_5002482021" description="chitinase" evidence="11">
    <location>
        <begin position="18"/>
        <end position="433"/>
    </location>
</feature>
<dbReference type="GO" id="GO:0006032">
    <property type="term" value="P:chitin catabolic process"/>
    <property type="evidence" value="ECO:0007669"/>
    <property type="project" value="UniProtKB-KW"/>
</dbReference>
<dbReference type="InterPro" id="IPR011583">
    <property type="entry name" value="Chitinase_II/V-like_cat"/>
</dbReference>
<dbReference type="InterPro" id="IPR001223">
    <property type="entry name" value="Glyco_hydro18_cat"/>
</dbReference>
<evidence type="ECO:0000256" key="9">
    <source>
        <dbReference type="ARBA" id="ARBA00023326"/>
    </source>
</evidence>
<dbReference type="AlphaFoldDB" id="A0A0F4YUT5"/>
<feature type="signal peptide" evidence="11">
    <location>
        <begin position="1"/>
        <end position="17"/>
    </location>
</feature>
<evidence type="ECO:0000256" key="3">
    <source>
        <dbReference type="ARBA" id="ARBA00012729"/>
    </source>
</evidence>
<keyword evidence="6" id="KW-0325">Glycoprotein</keyword>
<evidence type="ECO:0000313" key="13">
    <source>
        <dbReference type="EMBL" id="KKA21994.1"/>
    </source>
</evidence>